<name>A0A1V6QCE6_9EURO</name>
<proteinExistence type="predicted"/>
<keyword evidence="5" id="KW-0472">Membrane</keyword>
<evidence type="ECO:0000256" key="2">
    <source>
        <dbReference type="ARBA" id="ARBA00022448"/>
    </source>
</evidence>
<reference evidence="7" key="1">
    <citation type="journal article" date="2017" name="Nat. Microbiol.">
        <title>Global analysis of biosynthetic gene clusters reveals vast potential of secondary metabolite production in Penicillium species.</title>
        <authorList>
            <person name="Nielsen J.C."/>
            <person name="Grijseels S."/>
            <person name="Prigent S."/>
            <person name="Ji B."/>
            <person name="Dainat J."/>
            <person name="Nielsen K.F."/>
            <person name="Frisvad J.C."/>
            <person name="Workman M."/>
            <person name="Nielsen J."/>
        </authorList>
    </citation>
    <scope>NUCLEOTIDE SEQUENCE [LARGE SCALE GENOMIC DNA]</scope>
    <source>
        <strain evidence="7">IBT 29525</strain>
    </source>
</reference>
<evidence type="ECO:0000256" key="4">
    <source>
        <dbReference type="ARBA" id="ARBA00022989"/>
    </source>
</evidence>
<keyword evidence="4" id="KW-1133">Transmembrane helix</keyword>
<protein>
    <recommendedName>
        <fullName evidence="8">Major facilitator superfamily (MFS) profile domain-containing protein</fullName>
    </recommendedName>
</protein>
<dbReference type="GO" id="GO:0005886">
    <property type="term" value="C:plasma membrane"/>
    <property type="evidence" value="ECO:0007669"/>
    <property type="project" value="TreeGrafter"/>
</dbReference>
<comment type="subcellular location">
    <subcellularLocation>
        <location evidence="1">Membrane</location>
        <topology evidence="1">Multi-pass membrane protein</topology>
    </subcellularLocation>
</comment>
<organism evidence="6 7">
    <name type="scientific">Penicillium solitum</name>
    <dbReference type="NCBI Taxonomy" id="60172"/>
    <lineage>
        <taxon>Eukaryota</taxon>
        <taxon>Fungi</taxon>
        <taxon>Dikarya</taxon>
        <taxon>Ascomycota</taxon>
        <taxon>Pezizomycotina</taxon>
        <taxon>Eurotiomycetes</taxon>
        <taxon>Eurotiomycetidae</taxon>
        <taxon>Eurotiales</taxon>
        <taxon>Aspergillaceae</taxon>
        <taxon>Penicillium</taxon>
    </lineage>
</organism>
<evidence type="ECO:0000313" key="7">
    <source>
        <dbReference type="Proteomes" id="UP000191612"/>
    </source>
</evidence>
<evidence type="ECO:0000256" key="1">
    <source>
        <dbReference type="ARBA" id="ARBA00004141"/>
    </source>
</evidence>
<comment type="caution">
    <text evidence="6">The sequence shown here is derived from an EMBL/GenBank/DDBJ whole genome shotgun (WGS) entry which is preliminary data.</text>
</comment>
<evidence type="ECO:0000256" key="3">
    <source>
        <dbReference type="ARBA" id="ARBA00022692"/>
    </source>
</evidence>
<dbReference type="GO" id="GO:0022857">
    <property type="term" value="F:transmembrane transporter activity"/>
    <property type="evidence" value="ECO:0007669"/>
    <property type="project" value="TreeGrafter"/>
</dbReference>
<keyword evidence="7" id="KW-1185">Reference proteome</keyword>
<keyword evidence="2" id="KW-0813">Transport</keyword>
<sequence>MRSQSVVYKKNVRSEGRAQESRFKRFSRSLALGQNFGFVLLRKSFFKYNNSLRITDQYPYRPFLLDGSILATIGAGLIYTFNLTSSMAPIVGYQILYGIGTDLSVQVPIVVAEALSSTKDQPVPTATALSFRSAPRIRS</sequence>
<dbReference type="EMBL" id="MDYO01000083">
    <property type="protein sequence ID" value="OQD86888.1"/>
    <property type="molecule type" value="Genomic_DNA"/>
</dbReference>
<evidence type="ECO:0000256" key="5">
    <source>
        <dbReference type="ARBA" id="ARBA00023136"/>
    </source>
</evidence>
<dbReference type="AlphaFoldDB" id="A0A1V6QCE6"/>
<gene>
    <name evidence="6" type="ORF">PENSOL_c083G11224</name>
</gene>
<accession>A0A1V6QCE6</accession>
<keyword evidence="3" id="KW-0812">Transmembrane</keyword>
<dbReference type="Proteomes" id="UP000191612">
    <property type="component" value="Unassembled WGS sequence"/>
</dbReference>
<dbReference type="PANTHER" id="PTHR23501">
    <property type="entry name" value="MAJOR FACILITATOR SUPERFAMILY"/>
    <property type="match status" value="1"/>
</dbReference>
<evidence type="ECO:0000313" key="6">
    <source>
        <dbReference type="EMBL" id="OQD86888.1"/>
    </source>
</evidence>
<evidence type="ECO:0008006" key="8">
    <source>
        <dbReference type="Google" id="ProtNLM"/>
    </source>
</evidence>
<dbReference type="PANTHER" id="PTHR23501:SF177">
    <property type="entry name" value="MAJOR FACILITATOR SUPERFAMILY (MFS) PROFILE DOMAIN-CONTAINING PROTEIN-RELATED"/>
    <property type="match status" value="1"/>
</dbReference>